<evidence type="ECO:0000256" key="6">
    <source>
        <dbReference type="SAM" id="Phobius"/>
    </source>
</evidence>
<feature type="transmembrane region" description="Helical" evidence="6">
    <location>
        <begin position="34"/>
        <end position="54"/>
    </location>
</feature>
<dbReference type="STRING" id="869213.GCA_000517085_02809"/>
<dbReference type="PROSITE" id="PS51257">
    <property type="entry name" value="PROKAR_LIPOPROTEIN"/>
    <property type="match status" value="1"/>
</dbReference>
<dbReference type="Pfam" id="PF00892">
    <property type="entry name" value="EamA"/>
    <property type="match status" value="2"/>
</dbReference>
<evidence type="ECO:0000313" key="8">
    <source>
        <dbReference type="EMBL" id="GAF02503.1"/>
    </source>
</evidence>
<proteinExistence type="predicted"/>
<keyword evidence="9" id="KW-1185">Reference proteome</keyword>
<dbReference type="GO" id="GO:0005886">
    <property type="term" value="C:plasma membrane"/>
    <property type="evidence" value="ECO:0007669"/>
    <property type="project" value="UniProtKB-SubCell"/>
</dbReference>
<dbReference type="InterPro" id="IPR050638">
    <property type="entry name" value="AA-Vitamin_Transporters"/>
</dbReference>
<evidence type="ECO:0000256" key="4">
    <source>
        <dbReference type="ARBA" id="ARBA00022989"/>
    </source>
</evidence>
<gene>
    <name evidence="8" type="ORF">JCM21142_31141</name>
</gene>
<name>W7Y4J2_9BACT</name>
<evidence type="ECO:0000256" key="3">
    <source>
        <dbReference type="ARBA" id="ARBA00022692"/>
    </source>
</evidence>
<evidence type="ECO:0000256" key="1">
    <source>
        <dbReference type="ARBA" id="ARBA00004651"/>
    </source>
</evidence>
<evidence type="ECO:0000259" key="7">
    <source>
        <dbReference type="Pfam" id="PF00892"/>
    </source>
</evidence>
<reference evidence="8 9" key="1">
    <citation type="journal article" date="2014" name="Genome Announc.">
        <title>Draft Genome Sequence of Cytophaga fermentans JCM 21142T, a Facultative Anaerobe Isolated from Marine Mud.</title>
        <authorList>
            <person name="Starns D."/>
            <person name="Oshima K."/>
            <person name="Suda W."/>
            <person name="Iino T."/>
            <person name="Yuki M."/>
            <person name="Inoue J."/>
            <person name="Kitamura K."/>
            <person name="Iida T."/>
            <person name="Darby A."/>
            <person name="Hattori M."/>
            <person name="Ohkuma M."/>
        </authorList>
    </citation>
    <scope>NUCLEOTIDE SEQUENCE [LARGE SCALE GENOMIC DNA]</scope>
    <source>
        <strain evidence="8 9">JCM 21142</strain>
    </source>
</reference>
<keyword evidence="2" id="KW-1003">Cell membrane</keyword>
<feature type="transmembrane region" description="Helical" evidence="6">
    <location>
        <begin position="154"/>
        <end position="175"/>
    </location>
</feature>
<accession>W7Y4J2</accession>
<dbReference type="RefSeq" id="WP_027472335.1">
    <property type="nucleotide sequence ID" value="NZ_BAMD01000010.1"/>
</dbReference>
<dbReference type="EMBL" id="BAMD01000010">
    <property type="protein sequence ID" value="GAF02503.1"/>
    <property type="molecule type" value="Genomic_DNA"/>
</dbReference>
<sequence length="300" mass="33058">MKKIITHTYFLAIIACLLWSTAFAGIKIGLQYTTPLQFAGIRFFFAGLFIIPLTKNLRVFVSAMRSDFWLIARVSLFQTIILYSLFYLGVSLVPGAIAAILIGSQPLFAALVSSVMQKNDQLSFKKLLAISLGIGGIALIAYDKGWGDESGLQQMMGMGILILANISSGIGNVFVSKQKGKISPTVLSAWQMSMGGLVLFLISLIFEPFSGFDMPVAYFLSLGWLSFLSATAFTIWFTLLQRSEVRVSDLNIWKFIIPIFGAMLSWIIIPNEHAELIPILGMIIIGFSLVLYGLVNRKVS</sequence>
<feature type="domain" description="EamA" evidence="7">
    <location>
        <begin position="156"/>
        <end position="291"/>
    </location>
</feature>
<evidence type="ECO:0000313" key="9">
    <source>
        <dbReference type="Proteomes" id="UP000019402"/>
    </source>
</evidence>
<keyword evidence="5 6" id="KW-0472">Membrane</keyword>
<comment type="caution">
    <text evidence="8">The sequence shown here is derived from an EMBL/GenBank/DDBJ whole genome shotgun (WGS) entry which is preliminary data.</text>
</comment>
<dbReference type="InterPro" id="IPR000620">
    <property type="entry name" value="EamA_dom"/>
</dbReference>
<evidence type="ECO:0000256" key="5">
    <source>
        <dbReference type="ARBA" id="ARBA00023136"/>
    </source>
</evidence>
<comment type="subcellular location">
    <subcellularLocation>
        <location evidence="1">Cell membrane</location>
        <topology evidence="1">Multi-pass membrane protein</topology>
    </subcellularLocation>
</comment>
<keyword evidence="4 6" id="KW-1133">Transmembrane helix</keyword>
<organism evidence="8 9">
    <name type="scientific">Saccharicrinis fermentans DSM 9555 = JCM 21142</name>
    <dbReference type="NCBI Taxonomy" id="869213"/>
    <lineage>
        <taxon>Bacteria</taxon>
        <taxon>Pseudomonadati</taxon>
        <taxon>Bacteroidota</taxon>
        <taxon>Bacteroidia</taxon>
        <taxon>Marinilabiliales</taxon>
        <taxon>Marinilabiliaceae</taxon>
        <taxon>Saccharicrinis</taxon>
    </lineage>
</organism>
<dbReference type="PANTHER" id="PTHR32322:SF18">
    <property type="entry name" value="S-ADENOSYLMETHIONINE_S-ADENOSYLHOMOCYSTEINE TRANSPORTER"/>
    <property type="match status" value="1"/>
</dbReference>
<dbReference type="SUPFAM" id="SSF103481">
    <property type="entry name" value="Multidrug resistance efflux transporter EmrE"/>
    <property type="match status" value="1"/>
</dbReference>
<dbReference type="InterPro" id="IPR037185">
    <property type="entry name" value="EmrE-like"/>
</dbReference>
<dbReference type="OrthoDB" id="9812547at2"/>
<dbReference type="eggNOG" id="COG0697">
    <property type="taxonomic scope" value="Bacteria"/>
</dbReference>
<dbReference type="PANTHER" id="PTHR32322">
    <property type="entry name" value="INNER MEMBRANE TRANSPORTER"/>
    <property type="match status" value="1"/>
</dbReference>
<dbReference type="Proteomes" id="UP000019402">
    <property type="component" value="Unassembled WGS sequence"/>
</dbReference>
<evidence type="ECO:0000256" key="2">
    <source>
        <dbReference type="ARBA" id="ARBA00022475"/>
    </source>
</evidence>
<feature type="transmembrane region" description="Helical" evidence="6">
    <location>
        <begin position="276"/>
        <end position="295"/>
    </location>
</feature>
<dbReference type="AlphaFoldDB" id="W7Y4J2"/>
<feature type="transmembrane region" description="Helical" evidence="6">
    <location>
        <begin position="124"/>
        <end position="142"/>
    </location>
</feature>
<feature type="transmembrane region" description="Helical" evidence="6">
    <location>
        <begin position="252"/>
        <end position="270"/>
    </location>
</feature>
<protein>
    <submittedName>
        <fullName evidence="8">Putative amino-acid metabolite efflux pump</fullName>
    </submittedName>
</protein>
<keyword evidence="3 6" id="KW-0812">Transmembrane</keyword>
<feature type="domain" description="EamA" evidence="7">
    <location>
        <begin position="9"/>
        <end position="141"/>
    </location>
</feature>
<feature type="transmembrane region" description="Helical" evidence="6">
    <location>
        <begin position="187"/>
        <end position="206"/>
    </location>
</feature>
<feature type="transmembrane region" description="Helical" evidence="6">
    <location>
        <begin position="218"/>
        <end position="240"/>
    </location>
</feature>